<sequence>MQRLTVFLCCIWFGSLIYGEMVAFWLPYWKCSWPPLHQNSMEVPHPHKGFKIAVITDPQLTDRTSHGLTSGSFALKAIQFFTDIYMRRSFRTSLLSFEPDEIIFLGDLFDGGPYLSDEEWQESVERFEHVFDQTQRGSKSRLAGIPVHYLSGNHDIGYTGFHSQKPEVIERFKKVYGETNYRLKIGNVEFVVVNAQTLDGSMKENLTSASWDFIQNVSADANPLPRVLLTHIPIYRPNDTPCGAHRSSPIINQRISSSRLGFQGIMYQNYLSEETSARILELIKP</sequence>
<dbReference type="EMBL" id="JAHRHJ020000008">
    <property type="protein sequence ID" value="KAH9305428.1"/>
    <property type="molecule type" value="Genomic_DNA"/>
</dbReference>
<dbReference type="GO" id="GO:0016787">
    <property type="term" value="F:hydrolase activity"/>
    <property type="evidence" value="ECO:0007669"/>
    <property type="project" value="InterPro"/>
</dbReference>
<keyword evidence="4" id="KW-0472">Membrane</keyword>
<protein>
    <recommendedName>
        <fullName evidence="5">Calcineurin-like phosphoesterase domain-containing protein</fullName>
    </recommendedName>
</protein>
<name>A0AA38FKQ6_TAXCH</name>
<dbReference type="PANTHER" id="PTHR13315:SF4">
    <property type="entry name" value="METALLOPHOSPHOESTERASE, ISOFORM E"/>
    <property type="match status" value="1"/>
</dbReference>
<proteinExistence type="predicted"/>
<evidence type="ECO:0000256" key="1">
    <source>
        <dbReference type="ARBA" id="ARBA00004141"/>
    </source>
</evidence>
<dbReference type="GO" id="GO:0006506">
    <property type="term" value="P:GPI anchor biosynthetic process"/>
    <property type="evidence" value="ECO:0007669"/>
    <property type="project" value="InterPro"/>
</dbReference>
<comment type="subcellular location">
    <subcellularLocation>
        <location evidence="1">Membrane</location>
        <topology evidence="1">Multi-pass membrane protein</topology>
    </subcellularLocation>
</comment>
<comment type="caution">
    <text evidence="6">The sequence shown here is derived from an EMBL/GenBank/DDBJ whole genome shotgun (WGS) entry which is preliminary data.</text>
</comment>
<accession>A0AA38FKQ6</accession>
<dbReference type="AlphaFoldDB" id="A0AA38FKQ6"/>
<evidence type="ECO:0000256" key="2">
    <source>
        <dbReference type="ARBA" id="ARBA00022692"/>
    </source>
</evidence>
<dbReference type="GO" id="GO:0016020">
    <property type="term" value="C:membrane"/>
    <property type="evidence" value="ECO:0007669"/>
    <property type="project" value="UniProtKB-SubCell"/>
</dbReference>
<dbReference type="FunFam" id="3.60.21.10:FF:000050">
    <property type="entry name" value="Calcineurin-like metallo-phosphoesterase superfamily protein"/>
    <property type="match status" value="1"/>
</dbReference>
<dbReference type="InterPro" id="IPR033308">
    <property type="entry name" value="PGAP5/Cdc1/Ted1"/>
</dbReference>
<feature type="domain" description="Calcineurin-like phosphoesterase" evidence="5">
    <location>
        <begin position="51"/>
        <end position="243"/>
    </location>
</feature>
<organism evidence="6 7">
    <name type="scientific">Taxus chinensis</name>
    <name type="common">Chinese yew</name>
    <name type="synonym">Taxus wallichiana var. chinensis</name>
    <dbReference type="NCBI Taxonomy" id="29808"/>
    <lineage>
        <taxon>Eukaryota</taxon>
        <taxon>Viridiplantae</taxon>
        <taxon>Streptophyta</taxon>
        <taxon>Embryophyta</taxon>
        <taxon>Tracheophyta</taxon>
        <taxon>Spermatophyta</taxon>
        <taxon>Pinopsida</taxon>
        <taxon>Pinidae</taxon>
        <taxon>Conifers II</taxon>
        <taxon>Cupressales</taxon>
        <taxon>Taxaceae</taxon>
        <taxon>Taxus</taxon>
    </lineage>
</organism>
<dbReference type="Pfam" id="PF00149">
    <property type="entry name" value="Metallophos"/>
    <property type="match status" value="1"/>
</dbReference>
<dbReference type="Gene3D" id="3.60.21.10">
    <property type="match status" value="1"/>
</dbReference>
<dbReference type="PANTHER" id="PTHR13315">
    <property type="entry name" value="METALLO PHOSPHOESTERASE RELATED"/>
    <property type="match status" value="1"/>
</dbReference>
<dbReference type="GO" id="GO:0005783">
    <property type="term" value="C:endoplasmic reticulum"/>
    <property type="evidence" value="ECO:0007669"/>
    <property type="project" value="TreeGrafter"/>
</dbReference>
<evidence type="ECO:0000256" key="3">
    <source>
        <dbReference type="ARBA" id="ARBA00022989"/>
    </source>
</evidence>
<keyword evidence="3" id="KW-1133">Transmembrane helix</keyword>
<dbReference type="InterPro" id="IPR004843">
    <property type="entry name" value="Calcineurin-like_PHP"/>
</dbReference>
<dbReference type="Proteomes" id="UP000824469">
    <property type="component" value="Unassembled WGS sequence"/>
</dbReference>
<dbReference type="SUPFAM" id="SSF56300">
    <property type="entry name" value="Metallo-dependent phosphatases"/>
    <property type="match status" value="1"/>
</dbReference>
<evidence type="ECO:0000259" key="5">
    <source>
        <dbReference type="Pfam" id="PF00149"/>
    </source>
</evidence>
<evidence type="ECO:0000313" key="7">
    <source>
        <dbReference type="Proteomes" id="UP000824469"/>
    </source>
</evidence>
<evidence type="ECO:0000313" key="6">
    <source>
        <dbReference type="EMBL" id="KAH9305428.1"/>
    </source>
</evidence>
<dbReference type="OMA" id="NSMEVPH"/>
<keyword evidence="7" id="KW-1185">Reference proteome</keyword>
<dbReference type="InterPro" id="IPR029052">
    <property type="entry name" value="Metallo-depent_PP-like"/>
</dbReference>
<evidence type="ECO:0000256" key="4">
    <source>
        <dbReference type="ARBA" id="ARBA00023136"/>
    </source>
</evidence>
<gene>
    <name evidence="6" type="ORF">KI387_009832</name>
</gene>
<reference evidence="6 7" key="1">
    <citation type="journal article" date="2021" name="Nat. Plants">
        <title>The Taxus genome provides insights into paclitaxel biosynthesis.</title>
        <authorList>
            <person name="Xiong X."/>
            <person name="Gou J."/>
            <person name="Liao Q."/>
            <person name="Li Y."/>
            <person name="Zhou Q."/>
            <person name="Bi G."/>
            <person name="Li C."/>
            <person name="Du R."/>
            <person name="Wang X."/>
            <person name="Sun T."/>
            <person name="Guo L."/>
            <person name="Liang H."/>
            <person name="Lu P."/>
            <person name="Wu Y."/>
            <person name="Zhang Z."/>
            <person name="Ro D.K."/>
            <person name="Shang Y."/>
            <person name="Huang S."/>
            <person name="Yan J."/>
        </authorList>
    </citation>
    <scope>NUCLEOTIDE SEQUENCE [LARGE SCALE GENOMIC DNA]</scope>
    <source>
        <strain evidence="6">Ta-2019</strain>
    </source>
</reference>
<keyword evidence="2" id="KW-0812">Transmembrane</keyword>
<feature type="non-terminal residue" evidence="6">
    <location>
        <position position="285"/>
    </location>
</feature>